<evidence type="ECO:0000256" key="3">
    <source>
        <dbReference type="ARBA" id="ARBA00023015"/>
    </source>
</evidence>
<dbReference type="Pfam" id="PF25601">
    <property type="entry name" value="AAA_lid_14"/>
    <property type="match status" value="1"/>
</dbReference>
<name>A0A3A8K011_9BACT</name>
<keyword evidence="3" id="KW-0805">Transcription regulation</keyword>
<dbReference type="Gene3D" id="1.10.8.60">
    <property type="match status" value="1"/>
</dbReference>
<keyword evidence="5" id="KW-0804">Transcription</keyword>
<dbReference type="GO" id="GO:0006355">
    <property type="term" value="P:regulation of DNA-templated transcription"/>
    <property type="evidence" value="ECO:0007669"/>
    <property type="project" value="InterPro"/>
</dbReference>
<keyword evidence="8" id="KW-1185">Reference proteome</keyword>
<protein>
    <submittedName>
        <fullName evidence="7">Sigma-54-dependent Fis family transcriptional regulator</fullName>
    </submittedName>
</protein>
<dbReference type="CDD" id="cd00009">
    <property type="entry name" value="AAA"/>
    <property type="match status" value="1"/>
</dbReference>
<reference evidence="8" key="1">
    <citation type="submission" date="2018-09" db="EMBL/GenBank/DDBJ databases">
        <authorList>
            <person name="Livingstone P.G."/>
            <person name="Whitworth D.E."/>
        </authorList>
    </citation>
    <scope>NUCLEOTIDE SEQUENCE [LARGE SCALE GENOMIC DNA]</scope>
    <source>
        <strain evidence="8">CA043D</strain>
    </source>
</reference>
<dbReference type="Pfam" id="PF00158">
    <property type="entry name" value="Sigma54_activat"/>
    <property type="match status" value="1"/>
</dbReference>
<gene>
    <name evidence="7" type="ORF">D7X32_23110</name>
</gene>
<dbReference type="EMBL" id="RAWE01000090">
    <property type="protein sequence ID" value="RKH00567.1"/>
    <property type="molecule type" value="Genomic_DNA"/>
</dbReference>
<evidence type="ECO:0000256" key="1">
    <source>
        <dbReference type="ARBA" id="ARBA00022741"/>
    </source>
</evidence>
<dbReference type="InterPro" id="IPR027417">
    <property type="entry name" value="P-loop_NTPase"/>
</dbReference>
<organism evidence="7 8">
    <name type="scientific">Corallococcus carmarthensis</name>
    <dbReference type="NCBI Taxonomy" id="2316728"/>
    <lineage>
        <taxon>Bacteria</taxon>
        <taxon>Pseudomonadati</taxon>
        <taxon>Myxococcota</taxon>
        <taxon>Myxococcia</taxon>
        <taxon>Myxococcales</taxon>
        <taxon>Cystobacterineae</taxon>
        <taxon>Myxococcaceae</taxon>
        <taxon>Corallococcus</taxon>
    </lineage>
</organism>
<dbReference type="PROSITE" id="PS50045">
    <property type="entry name" value="SIGMA54_INTERACT_4"/>
    <property type="match status" value="1"/>
</dbReference>
<dbReference type="SMART" id="SM00382">
    <property type="entry name" value="AAA"/>
    <property type="match status" value="1"/>
</dbReference>
<feature type="domain" description="Sigma-54 factor interaction" evidence="6">
    <location>
        <begin position="145"/>
        <end position="379"/>
    </location>
</feature>
<keyword evidence="2" id="KW-0067">ATP-binding</keyword>
<dbReference type="InterPro" id="IPR058031">
    <property type="entry name" value="AAA_lid_NorR"/>
</dbReference>
<dbReference type="FunFam" id="3.40.50.300:FF:000006">
    <property type="entry name" value="DNA-binding transcriptional regulator NtrC"/>
    <property type="match status" value="1"/>
</dbReference>
<dbReference type="PROSITE" id="PS00676">
    <property type="entry name" value="SIGMA54_INTERACT_2"/>
    <property type="match status" value="1"/>
</dbReference>
<dbReference type="Proteomes" id="UP000268313">
    <property type="component" value="Unassembled WGS sequence"/>
</dbReference>
<evidence type="ECO:0000256" key="2">
    <source>
        <dbReference type="ARBA" id="ARBA00022840"/>
    </source>
</evidence>
<dbReference type="GO" id="GO:0003677">
    <property type="term" value="F:DNA binding"/>
    <property type="evidence" value="ECO:0007669"/>
    <property type="project" value="UniProtKB-KW"/>
</dbReference>
<accession>A0A3A8K011</accession>
<dbReference type="Gene3D" id="3.40.50.300">
    <property type="entry name" value="P-loop containing nucleotide triphosphate hydrolases"/>
    <property type="match status" value="1"/>
</dbReference>
<dbReference type="GO" id="GO:0005524">
    <property type="term" value="F:ATP binding"/>
    <property type="evidence" value="ECO:0007669"/>
    <property type="project" value="UniProtKB-KW"/>
</dbReference>
<dbReference type="InterPro" id="IPR003593">
    <property type="entry name" value="AAA+_ATPase"/>
</dbReference>
<dbReference type="InterPro" id="IPR025944">
    <property type="entry name" value="Sigma_54_int_dom_CS"/>
</dbReference>
<evidence type="ECO:0000256" key="5">
    <source>
        <dbReference type="ARBA" id="ARBA00023163"/>
    </source>
</evidence>
<evidence type="ECO:0000256" key="4">
    <source>
        <dbReference type="ARBA" id="ARBA00023125"/>
    </source>
</evidence>
<evidence type="ECO:0000259" key="6">
    <source>
        <dbReference type="PROSITE" id="PS50045"/>
    </source>
</evidence>
<evidence type="ECO:0000313" key="8">
    <source>
        <dbReference type="Proteomes" id="UP000268313"/>
    </source>
</evidence>
<evidence type="ECO:0000313" key="7">
    <source>
        <dbReference type="EMBL" id="RKH00567.1"/>
    </source>
</evidence>
<keyword evidence="4" id="KW-0238">DNA-binding</keyword>
<proteinExistence type="predicted"/>
<dbReference type="PROSITE" id="PS00688">
    <property type="entry name" value="SIGMA54_INTERACT_3"/>
    <property type="match status" value="1"/>
</dbReference>
<comment type="caution">
    <text evidence="7">The sequence shown here is derived from an EMBL/GenBank/DDBJ whole genome shotgun (WGS) entry which is preliminary data.</text>
</comment>
<dbReference type="AlphaFoldDB" id="A0A3A8K011"/>
<dbReference type="InterPro" id="IPR025943">
    <property type="entry name" value="Sigma_54_int_dom_ATP-bd_2"/>
</dbReference>
<dbReference type="PANTHER" id="PTHR32071">
    <property type="entry name" value="TRANSCRIPTIONAL REGULATORY PROTEIN"/>
    <property type="match status" value="1"/>
</dbReference>
<sequence>MCPLHCMPPATAKCLELLGPLHRAVIQIRAHPCLIRGMRTFGWKGPAPRPSLQQRLDAAGWKAGGAGAELVVVCSARPRLPAAPKSGPWVWLCEQPVPVDLLRLAVEQGAVDVVWTGADDWEARLLRRLEESLVETPAPRVSGTLIAHSAAAKALLGQLAQAARTSMPVLLTGETGTGKEVAARLIHEWSERRPRTFVPINCAAIPNELMEGELFGYAKGAFSGAVHGYDGLVSAAEGGTVLLDEIDDTPHALQSKLLRVLEDRVISRLGENAWRKVDFRILAATNRDLKQLIDRGMFGEDLYERLSTVQIHLPPLRERQEDVAPLVLHWLERYYAVEELEPVGPRVRGATPEALDMLRAYPWPGNIRELRNVIYGALVAKRAGDELLVSDLPRRLWQKERTNSSMLVSAQEVERRVASGTMNLRAERERLERLALQAALRRADGNAAEAARLLGEVGRGTAKDPGGTVRTMMKRLGVSPRGGA</sequence>
<keyword evidence="1" id="KW-0547">Nucleotide-binding</keyword>
<dbReference type="InterPro" id="IPR002078">
    <property type="entry name" value="Sigma_54_int"/>
</dbReference>
<dbReference type="SUPFAM" id="SSF52540">
    <property type="entry name" value="P-loop containing nucleoside triphosphate hydrolases"/>
    <property type="match status" value="1"/>
</dbReference>